<evidence type="ECO:0000256" key="7">
    <source>
        <dbReference type="ARBA" id="ARBA00023016"/>
    </source>
</evidence>
<keyword evidence="5" id="KW-0378">Hydrolase</keyword>
<dbReference type="GO" id="GO:0004519">
    <property type="term" value="F:endonuclease activity"/>
    <property type="evidence" value="ECO:0007669"/>
    <property type="project" value="UniProtKB-KW"/>
</dbReference>
<protein>
    <submittedName>
        <fullName evidence="8">Type II toxin-antitoxin system HicA family toxin</fullName>
    </submittedName>
    <submittedName>
        <fullName evidence="9">YcfA-like protein</fullName>
    </submittedName>
</protein>
<comment type="caution">
    <text evidence="9">The sequence shown here is derived from an EMBL/GenBank/DDBJ whole genome shotgun (WGS) entry which is preliminary data.</text>
</comment>
<keyword evidence="2" id="KW-1277">Toxin-antitoxin system</keyword>
<dbReference type="GO" id="GO:0016787">
    <property type="term" value="F:hydrolase activity"/>
    <property type="evidence" value="ECO:0007669"/>
    <property type="project" value="UniProtKB-KW"/>
</dbReference>
<dbReference type="Gene3D" id="3.30.920.30">
    <property type="entry name" value="Hypothetical protein"/>
    <property type="match status" value="1"/>
</dbReference>
<evidence type="ECO:0000256" key="5">
    <source>
        <dbReference type="ARBA" id="ARBA00022801"/>
    </source>
</evidence>
<comment type="similarity">
    <text evidence="1">Belongs to the HicA mRNA interferase family.</text>
</comment>
<evidence type="ECO:0000313" key="10">
    <source>
        <dbReference type="Proteomes" id="UP000190973"/>
    </source>
</evidence>
<sequence length="256" mass="30617">MNWIIKFNQLEKENTDKTLDILGKYDKYKYELLDDVYIKAHNLKYSIGKLIDKLNVNAIVGDPLKEEVEKLVKDYIQMKDDYENSRDRMKEYMYVCGSEAAQLKCTMIQIVSRFITTKKDLLMFNRRMDIFTKKLINMYAEFDMGSMGDIEVLQDVYWDLMTIKDIIDTRNKEYDERVELLEKLKKNQKKDYFKIFDYKEMIDLAEKNEYKQVRQSGDHIIMQHNKTNKIVPIPAHELKYGLMIQIQKQIHANKAS</sequence>
<dbReference type="SUPFAM" id="SSF54786">
    <property type="entry name" value="YcfA/nrd intein domain"/>
    <property type="match status" value="1"/>
</dbReference>
<proteinExistence type="inferred from homology"/>
<dbReference type="InterPro" id="IPR012933">
    <property type="entry name" value="HicA_mRNA_interferase"/>
</dbReference>
<dbReference type="AlphaFoldDB" id="A0A1S8S2G8"/>
<reference evidence="8 11" key="2">
    <citation type="submission" date="2020-04" db="EMBL/GenBank/DDBJ databases">
        <authorList>
            <person name="Hitch T.C.A."/>
            <person name="Wylensek D."/>
            <person name="Clavel T."/>
        </authorList>
    </citation>
    <scope>NUCLEOTIDE SEQUENCE [LARGE SCALE GENOMIC DNA]</scope>
    <source>
        <strain evidence="8 11">WB01_NA02</strain>
    </source>
</reference>
<dbReference type="RefSeq" id="WP_077839746.1">
    <property type="nucleotide sequence ID" value="NZ_CP107022.1"/>
</dbReference>
<reference evidence="9 10" key="1">
    <citation type="submission" date="2016-05" db="EMBL/GenBank/DDBJ databases">
        <title>Microbial solvent formation.</title>
        <authorList>
            <person name="Poehlein A."/>
            <person name="Montoya Solano J.D."/>
            <person name="Flitsch S."/>
            <person name="Krabben P."/>
            <person name="Duerre P."/>
            <person name="Daniel R."/>
        </authorList>
    </citation>
    <scope>NUCLEOTIDE SEQUENCE [LARGE SCALE GENOMIC DNA]</scope>
    <source>
        <strain evidence="9 10">DSM 53</strain>
    </source>
</reference>
<name>A0A1S8S2G8_CLOBE</name>
<dbReference type="EMBL" id="JABAGD010000038">
    <property type="protein sequence ID" value="NMF06688.1"/>
    <property type="molecule type" value="Genomic_DNA"/>
</dbReference>
<accession>A0A1S8S2G8</accession>
<keyword evidence="4" id="KW-0255">Endonuclease</keyword>
<evidence type="ECO:0000256" key="4">
    <source>
        <dbReference type="ARBA" id="ARBA00022759"/>
    </source>
</evidence>
<evidence type="ECO:0000256" key="6">
    <source>
        <dbReference type="ARBA" id="ARBA00022884"/>
    </source>
</evidence>
<evidence type="ECO:0000256" key="2">
    <source>
        <dbReference type="ARBA" id="ARBA00022649"/>
    </source>
</evidence>
<evidence type="ECO:0000313" key="8">
    <source>
        <dbReference type="EMBL" id="NMF06688.1"/>
    </source>
</evidence>
<evidence type="ECO:0000313" key="9">
    <source>
        <dbReference type="EMBL" id="OOM59660.1"/>
    </source>
</evidence>
<evidence type="ECO:0000256" key="3">
    <source>
        <dbReference type="ARBA" id="ARBA00022722"/>
    </source>
</evidence>
<keyword evidence="7" id="KW-0346">Stress response</keyword>
<keyword evidence="6" id="KW-0694">RNA-binding</keyword>
<keyword evidence="3" id="KW-0540">Nuclease</keyword>
<gene>
    <name evidence="9" type="ORF">CLBCK_33420</name>
    <name evidence="8" type="ORF">HF849_18460</name>
</gene>
<dbReference type="Proteomes" id="UP000587880">
    <property type="component" value="Unassembled WGS sequence"/>
</dbReference>
<evidence type="ECO:0000256" key="1">
    <source>
        <dbReference type="ARBA" id="ARBA00006620"/>
    </source>
</evidence>
<organism evidence="9 10">
    <name type="scientific">Clostridium beijerinckii</name>
    <name type="common">Clostridium MP</name>
    <dbReference type="NCBI Taxonomy" id="1520"/>
    <lineage>
        <taxon>Bacteria</taxon>
        <taxon>Bacillati</taxon>
        <taxon>Bacillota</taxon>
        <taxon>Clostridia</taxon>
        <taxon>Eubacteriales</taxon>
        <taxon>Clostridiaceae</taxon>
        <taxon>Clostridium</taxon>
    </lineage>
</organism>
<dbReference type="Pfam" id="PF07927">
    <property type="entry name" value="HicA_toxin"/>
    <property type="match status" value="1"/>
</dbReference>
<dbReference type="Proteomes" id="UP000190973">
    <property type="component" value="Unassembled WGS sequence"/>
</dbReference>
<dbReference type="EMBL" id="LZZI01000069">
    <property type="protein sequence ID" value="OOM59660.1"/>
    <property type="molecule type" value="Genomic_DNA"/>
</dbReference>
<dbReference type="GO" id="GO:0003729">
    <property type="term" value="F:mRNA binding"/>
    <property type="evidence" value="ECO:0007669"/>
    <property type="project" value="InterPro"/>
</dbReference>
<dbReference type="InterPro" id="IPR038570">
    <property type="entry name" value="HicA_sf"/>
</dbReference>
<evidence type="ECO:0000313" key="11">
    <source>
        <dbReference type="Proteomes" id="UP000587880"/>
    </source>
</evidence>